<gene>
    <name evidence="9" type="primary">phnE</name>
    <name evidence="9" type="ORF">CR194_14000</name>
</gene>
<feature type="transmembrane region" description="Helical" evidence="7">
    <location>
        <begin position="235"/>
        <end position="252"/>
    </location>
</feature>
<dbReference type="NCBIfam" id="TIGR01097">
    <property type="entry name" value="PhnE"/>
    <property type="match status" value="1"/>
</dbReference>
<comment type="caution">
    <text evidence="9">The sequence shown here is derived from an EMBL/GenBank/DDBJ whole genome shotgun (WGS) entry which is preliminary data.</text>
</comment>
<evidence type="ECO:0000256" key="4">
    <source>
        <dbReference type="ARBA" id="ARBA00022692"/>
    </source>
</evidence>
<comment type="similarity">
    <text evidence="7">Belongs to the binding-protein-dependent transport system permease family.</text>
</comment>
<keyword evidence="4 7" id="KW-0812">Transmembrane</keyword>
<keyword evidence="5 7" id="KW-1133">Transmembrane helix</keyword>
<evidence type="ECO:0000256" key="5">
    <source>
        <dbReference type="ARBA" id="ARBA00022989"/>
    </source>
</evidence>
<dbReference type="SUPFAM" id="SSF161098">
    <property type="entry name" value="MetI-like"/>
    <property type="match status" value="1"/>
</dbReference>
<sequence>MIKNKETYRQQKKVQNSIFTFLAFAFFIFSMLQLNIVPERIVRSIERLGYIFGNMFPPVTNEPVSLFTAAIESIQVAILGTILGVIISLFLAVLAAKNLTISPYLGYAIKGFAGFVRAVPALIWALLFIVAVGLGPTPGILALAINSIGMLVKVYGEALEEIDMGIVEALESAGASKVQVILQGVFPSVMKAFTAWSLFRLDVNIRYSAILGVVGAGGIGWELMKAAQMSRYDEALMVTIVIFGMVMSAEVLSEYMKKRANAASAQALN</sequence>
<dbReference type="EMBL" id="PDOD01000003">
    <property type="protein sequence ID" value="PYZ92761.1"/>
    <property type="molecule type" value="Genomic_DNA"/>
</dbReference>
<dbReference type="PANTHER" id="PTHR30043">
    <property type="entry name" value="PHOSPHONATES TRANSPORT SYSTEM PERMEASE PROTEIN"/>
    <property type="match status" value="1"/>
</dbReference>
<evidence type="ECO:0000256" key="7">
    <source>
        <dbReference type="RuleBase" id="RU363032"/>
    </source>
</evidence>
<dbReference type="CDD" id="cd06261">
    <property type="entry name" value="TM_PBP2"/>
    <property type="match status" value="1"/>
</dbReference>
<evidence type="ECO:0000256" key="6">
    <source>
        <dbReference type="ARBA" id="ARBA00023136"/>
    </source>
</evidence>
<feature type="transmembrane region" description="Helical" evidence="7">
    <location>
        <begin position="115"/>
        <end position="134"/>
    </location>
</feature>
<protein>
    <submittedName>
        <fullName evidence="9">Phosphonate ABC transporter, permease protein PhnE</fullName>
    </submittedName>
</protein>
<accession>A0A323TCD2</accession>
<dbReference type="InterPro" id="IPR005769">
    <property type="entry name" value="PhnE/PtxC"/>
</dbReference>
<name>A0A323TCD2_9BACI</name>
<evidence type="ECO:0000259" key="8">
    <source>
        <dbReference type="PROSITE" id="PS50928"/>
    </source>
</evidence>
<comment type="subcellular location">
    <subcellularLocation>
        <location evidence="1 7">Cell membrane</location>
        <topology evidence="1 7">Multi-pass membrane protein</topology>
    </subcellularLocation>
</comment>
<dbReference type="InterPro" id="IPR000515">
    <property type="entry name" value="MetI-like"/>
</dbReference>
<dbReference type="GO" id="GO:0005886">
    <property type="term" value="C:plasma membrane"/>
    <property type="evidence" value="ECO:0007669"/>
    <property type="project" value="UniProtKB-SubCell"/>
</dbReference>
<keyword evidence="6 7" id="KW-0472">Membrane</keyword>
<dbReference type="AlphaFoldDB" id="A0A323TCD2"/>
<feature type="transmembrane region" description="Helical" evidence="7">
    <location>
        <begin position="74"/>
        <end position="94"/>
    </location>
</feature>
<keyword evidence="3" id="KW-1003">Cell membrane</keyword>
<dbReference type="OrthoDB" id="8557224at2"/>
<evidence type="ECO:0000256" key="2">
    <source>
        <dbReference type="ARBA" id="ARBA00022448"/>
    </source>
</evidence>
<evidence type="ECO:0000313" key="9">
    <source>
        <dbReference type="EMBL" id="PYZ92761.1"/>
    </source>
</evidence>
<feature type="domain" description="ABC transmembrane type-1" evidence="8">
    <location>
        <begin position="70"/>
        <end position="253"/>
    </location>
</feature>
<evidence type="ECO:0000313" key="10">
    <source>
        <dbReference type="Proteomes" id="UP000248214"/>
    </source>
</evidence>
<dbReference type="Pfam" id="PF00528">
    <property type="entry name" value="BPD_transp_1"/>
    <property type="match status" value="1"/>
</dbReference>
<organism evidence="9 10">
    <name type="scientific">Salipaludibacillus keqinensis</name>
    <dbReference type="NCBI Taxonomy" id="2045207"/>
    <lineage>
        <taxon>Bacteria</taxon>
        <taxon>Bacillati</taxon>
        <taxon>Bacillota</taxon>
        <taxon>Bacilli</taxon>
        <taxon>Bacillales</taxon>
        <taxon>Bacillaceae</taxon>
    </lineage>
</organism>
<reference evidence="9 10" key="1">
    <citation type="submission" date="2017-10" db="EMBL/GenBank/DDBJ databases">
        <title>Bacillus sp. nov., a halophilic bacterium isolated from a Keqin Lake.</title>
        <authorList>
            <person name="Wang H."/>
        </authorList>
    </citation>
    <scope>NUCLEOTIDE SEQUENCE [LARGE SCALE GENOMIC DNA]</scope>
    <source>
        <strain evidence="9 10">KQ-12</strain>
    </source>
</reference>
<feature type="transmembrane region" description="Helical" evidence="7">
    <location>
        <begin position="18"/>
        <end position="37"/>
    </location>
</feature>
<dbReference type="RefSeq" id="WP_110610309.1">
    <property type="nucleotide sequence ID" value="NZ_PDOD01000003.1"/>
</dbReference>
<keyword evidence="2 7" id="KW-0813">Transport</keyword>
<dbReference type="InterPro" id="IPR035906">
    <property type="entry name" value="MetI-like_sf"/>
</dbReference>
<evidence type="ECO:0000256" key="3">
    <source>
        <dbReference type="ARBA" id="ARBA00022475"/>
    </source>
</evidence>
<dbReference type="Gene3D" id="1.10.3720.10">
    <property type="entry name" value="MetI-like"/>
    <property type="match status" value="1"/>
</dbReference>
<dbReference type="PANTHER" id="PTHR30043:SF1">
    <property type="entry name" value="ABC TRANSPORT SYSTEM PERMEASE PROTEIN P69"/>
    <property type="match status" value="1"/>
</dbReference>
<dbReference type="GO" id="GO:0015416">
    <property type="term" value="F:ABC-type phosphonate transporter activity"/>
    <property type="evidence" value="ECO:0007669"/>
    <property type="project" value="InterPro"/>
</dbReference>
<evidence type="ECO:0000256" key="1">
    <source>
        <dbReference type="ARBA" id="ARBA00004651"/>
    </source>
</evidence>
<dbReference type="Proteomes" id="UP000248214">
    <property type="component" value="Unassembled WGS sequence"/>
</dbReference>
<proteinExistence type="inferred from homology"/>
<dbReference type="PROSITE" id="PS50928">
    <property type="entry name" value="ABC_TM1"/>
    <property type="match status" value="1"/>
</dbReference>
<feature type="transmembrane region" description="Helical" evidence="7">
    <location>
        <begin position="205"/>
        <end position="223"/>
    </location>
</feature>
<keyword evidence="10" id="KW-1185">Reference proteome</keyword>